<organism evidence="1 2">
    <name type="scientific">Tanticharoenia sakaeratensis NBRC 103193</name>
    <dbReference type="NCBI Taxonomy" id="1231623"/>
    <lineage>
        <taxon>Bacteria</taxon>
        <taxon>Pseudomonadati</taxon>
        <taxon>Pseudomonadota</taxon>
        <taxon>Alphaproteobacteria</taxon>
        <taxon>Acetobacterales</taxon>
        <taxon>Acetobacteraceae</taxon>
        <taxon>Tanticharoenia</taxon>
    </lineage>
</organism>
<dbReference type="Pfam" id="PF06073">
    <property type="entry name" value="DUF934"/>
    <property type="match status" value="1"/>
</dbReference>
<comment type="caution">
    <text evidence="1">The sequence shown here is derived from an EMBL/GenBank/DDBJ whole genome shotgun (WGS) entry which is preliminary data.</text>
</comment>
<dbReference type="EMBL" id="BALE01000002">
    <property type="protein sequence ID" value="GAN52789.1"/>
    <property type="molecule type" value="Genomic_DNA"/>
</dbReference>
<dbReference type="RefSeq" id="WP_048846104.1">
    <property type="nucleotide sequence ID" value="NZ_BALE01000002.1"/>
</dbReference>
<keyword evidence="2" id="KW-1185">Reference proteome</keyword>
<dbReference type="PIRSF" id="PIRSF030820">
    <property type="entry name" value="UCP030820"/>
    <property type="match status" value="1"/>
</dbReference>
<dbReference type="Proteomes" id="UP000032679">
    <property type="component" value="Unassembled WGS sequence"/>
</dbReference>
<dbReference type="OrthoDB" id="9800421at2"/>
<dbReference type="STRING" id="1231623.Tasa_002_069"/>
<protein>
    <recommendedName>
        <fullName evidence="3">Oxidoreductase</fullName>
    </recommendedName>
</protein>
<reference evidence="1 2" key="1">
    <citation type="submission" date="2012-10" db="EMBL/GenBank/DDBJ databases">
        <title>Genome sequencing of Tanticharoenia sakaeratensis NBRC 103193.</title>
        <authorList>
            <person name="Azuma Y."/>
            <person name="Hadano H."/>
            <person name="Hirakawa H."/>
            <person name="Matsushita K."/>
        </authorList>
    </citation>
    <scope>NUCLEOTIDE SEQUENCE [LARGE SCALE GENOMIC DNA]</scope>
    <source>
        <strain evidence="1 2">NBRC 103193</strain>
    </source>
</reference>
<evidence type="ECO:0008006" key="3">
    <source>
        <dbReference type="Google" id="ProtNLM"/>
    </source>
</evidence>
<sequence>MKLLENGAVVTDSWITPEQAEGPWADAPAIVAVEEYAAASAQKRNQPVGVRLQPDQDPAVLKPWLADLPLVAVTFPIFRDGRAFTQARALREYLGFSGIIRAEGHILPDQYGFLLRCGVTSVALPDDADVGVWEAAACRFDIAYQHGLKDGPAIGVGLRRHLHLVD</sequence>
<accession>A0A0D6MGN7</accession>
<proteinExistence type="predicted"/>
<gene>
    <name evidence="1" type="ORF">Tasa_002_069</name>
</gene>
<evidence type="ECO:0000313" key="1">
    <source>
        <dbReference type="EMBL" id="GAN52789.1"/>
    </source>
</evidence>
<evidence type="ECO:0000313" key="2">
    <source>
        <dbReference type="Proteomes" id="UP000032679"/>
    </source>
</evidence>
<name>A0A0D6MGN7_9PROT</name>
<dbReference type="AlphaFoldDB" id="A0A0D6MGN7"/>
<dbReference type="InterPro" id="IPR008318">
    <property type="entry name" value="UCP030820"/>
</dbReference>